<dbReference type="CDD" id="cd00770">
    <property type="entry name" value="SerRS_core"/>
    <property type="match status" value="1"/>
</dbReference>
<dbReference type="GO" id="GO:0005737">
    <property type="term" value="C:cytoplasm"/>
    <property type="evidence" value="ECO:0007669"/>
    <property type="project" value="UniProtKB-SubCell"/>
</dbReference>
<dbReference type="RefSeq" id="WP_061683790.1">
    <property type="nucleotide sequence ID" value="NZ_LRAD01000057.1"/>
</dbReference>
<feature type="binding site" evidence="6 8">
    <location>
        <begin position="345"/>
        <end position="348"/>
    </location>
    <ligand>
        <name>ATP</name>
        <dbReference type="ChEBI" id="CHEBI:30616"/>
    </ligand>
</feature>
<comment type="domain">
    <text evidence="6">Consists of two distinct domains, a catalytic core and a N-terminal extension that is involved in tRNA binding.</text>
</comment>
<dbReference type="STRING" id="36807.Mlaev_02739"/>
<feature type="binding site" evidence="6">
    <location>
        <begin position="227"/>
        <end position="229"/>
    </location>
    <ligand>
        <name>L-serine</name>
        <dbReference type="ChEBI" id="CHEBI:33384"/>
    </ligand>
</feature>
<evidence type="ECO:0000256" key="2">
    <source>
        <dbReference type="ARBA" id="ARBA00022741"/>
    </source>
</evidence>
<reference evidence="11 12" key="1">
    <citation type="submission" date="2016-01" db="EMBL/GenBank/DDBJ databases">
        <title>Draft genome sequences of Microbacterium laevaniformans LCDC 91-0039 and the type strain of Microbacterium hominis LCDC 84-209.</title>
        <authorList>
            <person name="Bernier A.-M."/>
            <person name="Bernard K."/>
        </authorList>
    </citation>
    <scope>NUCLEOTIDE SEQUENCE [LARGE SCALE GENOMIC DNA]</scope>
    <source>
        <strain evidence="11 12">LCDC 91-0039</strain>
    </source>
</reference>
<feature type="binding site" evidence="7">
    <location>
        <position position="382"/>
    </location>
    <ligand>
        <name>L-serine</name>
        <dbReference type="ChEBI" id="CHEBI:33384"/>
    </ligand>
</feature>
<comment type="function">
    <text evidence="6">Catalyzes the attachment of serine to tRNA(Ser). Is also able to aminoacylate tRNA(Sec) with serine, to form the misacylated tRNA L-seryl-tRNA(Sec), which will be further converted into selenocysteinyl-tRNA(Sec).</text>
</comment>
<dbReference type="Pfam" id="PF02403">
    <property type="entry name" value="Seryl_tRNA_N"/>
    <property type="match status" value="1"/>
</dbReference>
<gene>
    <name evidence="6 11" type="primary">serS</name>
    <name evidence="11" type="ORF">Mlaev_02739</name>
</gene>
<organism evidence="11 12">
    <name type="scientific">Microbacterium laevaniformans</name>
    <dbReference type="NCBI Taxonomy" id="36807"/>
    <lineage>
        <taxon>Bacteria</taxon>
        <taxon>Bacillati</taxon>
        <taxon>Actinomycetota</taxon>
        <taxon>Actinomycetes</taxon>
        <taxon>Micrococcales</taxon>
        <taxon>Microbacteriaceae</taxon>
        <taxon>Microbacterium</taxon>
    </lineage>
</organism>
<dbReference type="InterPro" id="IPR002314">
    <property type="entry name" value="aa-tRNA-synt_IIb"/>
</dbReference>
<evidence type="ECO:0000259" key="10">
    <source>
        <dbReference type="PROSITE" id="PS50862"/>
    </source>
</evidence>
<comment type="catalytic activity">
    <reaction evidence="6">
        <text>tRNA(Sec) + L-serine + ATP = L-seryl-tRNA(Sec) + AMP + diphosphate + H(+)</text>
        <dbReference type="Rhea" id="RHEA:42580"/>
        <dbReference type="Rhea" id="RHEA-COMP:9742"/>
        <dbReference type="Rhea" id="RHEA-COMP:10128"/>
        <dbReference type="ChEBI" id="CHEBI:15378"/>
        <dbReference type="ChEBI" id="CHEBI:30616"/>
        <dbReference type="ChEBI" id="CHEBI:33019"/>
        <dbReference type="ChEBI" id="CHEBI:33384"/>
        <dbReference type="ChEBI" id="CHEBI:78442"/>
        <dbReference type="ChEBI" id="CHEBI:78533"/>
        <dbReference type="ChEBI" id="CHEBI:456215"/>
        <dbReference type="EC" id="6.1.1.11"/>
    </reaction>
</comment>
<protein>
    <recommendedName>
        <fullName evidence="6">Serine--tRNA ligase</fullName>
        <ecNumber evidence="6">6.1.1.11</ecNumber>
    </recommendedName>
    <alternativeName>
        <fullName evidence="6">Seryl-tRNA synthetase</fullName>
        <shortName evidence="6">SerRS</shortName>
    </alternativeName>
    <alternativeName>
        <fullName evidence="6">Seryl-tRNA(Ser/Sec) synthetase</fullName>
    </alternativeName>
</protein>
<dbReference type="Pfam" id="PF00587">
    <property type="entry name" value="tRNA-synt_2b"/>
    <property type="match status" value="1"/>
</dbReference>
<dbReference type="PANTHER" id="PTHR11778">
    <property type="entry name" value="SERYL-TRNA SYNTHETASE"/>
    <property type="match status" value="1"/>
</dbReference>
<feature type="binding site" evidence="7">
    <location>
        <position position="258"/>
    </location>
    <ligand>
        <name>L-serine</name>
        <dbReference type="ChEBI" id="CHEBI:33384"/>
    </ligand>
</feature>
<dbReference type="Proteomes" id="UP000075357">
    <property type="component" value="Unassembled WGS sequence"/>
</dbReference>
<proteinExistence type="inferred from homology"/>
<comment type="similarity">
    <text evidence="6">Belongs to the class-II aminoacyl-tRNA synthetase family. Type-1 seryl-tRNA synthetase subfamily.</text>
</comment>
<dbReference type="EMBL" id="LRAD01000057">
    <property type="protein sequence ID" value="KXZ57550.1"/>
    <property type="molecule type" value="Genomic_DNA"/>
</dbReference>
<feature type="binding site" evidence="8">
    <location>
        <begin position="274"/>
        <end position="277"/>
    </location>
    <ligand>
        <name>ATP</name>
        <dbReference type="ChEBI" id="CHEBI:30616"/>
    </ligand>
</feature>
<dbReference type="InterPro" id="IPR002317">
    <property type="entry name" value="Ser-tRNA-ligase_type_1"/>
</dbReference>
<feature type="binding site" evidence="6">
    <location>
        <position position="384"/>
    </location>
    <ligand>
        <name>L-serine</name>
        <dbReference type="ChEBI" id="CHEBI:33384"/>
    </ligand>
</feature>
<dbReference type="PROSITE" id="PS50862">
    <property type="entry name" value="AA_TRNA_LIGASE_II"/>
    <property type="match status" value="1"/>
</dbReference>
<feature type="domain" description="Aminoacyl-transfer RNA synthetases class-II family profile" evidence="10">
    <location>
        <begin position="136"/>
        <end position="408"/>
    </location>
</feature>
<dbReference type="UniPathway" id="UPA00906">
    <property type="reaction ID" value="UER00895"/>
</dbReference>
<feature type="binding site" evidence="7">
    <location>
        <position position="227"/>
    </location>
    <ligand>
        <name>L-serine</name>
        <dbReference type="ChEBI" id="CHEBI:33384"/>
    </ligand>
</feature>
<dbReference type="PIRSF" id="PIRSF001529">
    <property type="entry name" value="Ser-tRNA-synth_IIa"/>
    <property type="match status" value="1"/>
</dbReference>
<dbReference type="PRINTS" id="PR00981">
    <property type="entry name" value="TRNASYNTHSER"/>
</dbReference>
<keyword evidence="5 6" id="KW-0030">Aminoacyl-tRNA synthetase</keyword>
<dbReference type="PATRIC" id="fig|36807.3.peg.2790"/>
<accession>A0A150H7D1</accession>
<name>A0A150H7D1_9MICO</name>
<keyword evidence="2 6" id="KW-0547">Nucleotide-binding</keyword>
<sequence>MIDLALLRDNPDLVKRSQEARGESADTVDAAIEADRARRAAITAFEELRAAQNAHGKTVASAPKEDKPALVAQAKELSDRVKAAQQAVTAAEEAADAALARIENIVIDGVPAGGEENFVTVRTHGEPASFDFEPLDHLALGEKLGAIDMERGTKVSGSRFYFLTGIGARLEYALMSLALQRAVDAGFIPMIPPTLVRPEVMRGTGFLGQHADEVYKLEADDLYLVGTSEVPLAGYHMGEILDLTAGAKRYAGWSTCYRREAGSYGKDTRGIIRVHQFNKLEMFVYTTPDDAEAEHLRLVALQEQMLQDLGLSYRVIDVAAGDLGSSAARKYDVEAWVPTQGSYRELTSTSNCTTYQARRLDVRYRPSVEGAASKTAPVATLNGTLATTRWIVALLETHQRADGSVVIPEVLRPYLGGLEVAEPIA</sequence>
<keyword evidence="6" id="KW-0963">Cytoplasm</keyword>
<dbReference type="NCBIfam" id="TIGR00414">
    <property type="entry name" value="serS"/>
    <property type="match status" value="1"/>
</dbReference>
<feature type="coiled-coil region" evidence="9">
    <location>
        <begin position="74"/>
        <end position="101"/>
    </location>
</feature>
<dbReference type="InterPro" id="IPR033729">
    <property type="entry name" value="SerRS_core"/>
</dbReference>
<comment type="pathway">
    <text evidence="6">Aminoacyl-tRNA biosynthesis; selenocysteinyl-tRNA(Sec) biosynthesis; L-seryl-tRNA(Sec) from L-serine and tRNA(Sec): step 1/1.</text>
</comment>
<dbReference type="GO" id="GO:0016260">
    <property type="term" value="P:selenocysteine biosynthetic process"/>
    <property type="evidence" value="ECO:0007669"/>
    <property type="project" value="UniProtKB-UniRule"/>
</dbReference>
<evidence type="ECO:0000256" key="4">
    <source>
        <dbReference type="ARBA" id="ARBA00022917"/>
    </source>
</evidence>
<evidence type="ECO:0000256" key="7">
    <source>
        <dbReference type="PIRSR" id="PIRSR001529-1"/>
    </source>
</evidence>
<evidence type="ECO:0000256" key="6">
    <source>
        <dbReference type="HAMAP-Rule" id="MF_00176"/>
    </source>
</evidence>
<evidence type="ECO:0000256" key="8">
    <source>
        <dbReference type="PIRSR" id="PIRSR001529-2"/>
    </source>
</evidence>
<dbReference type="InterPro" id="IPR042103">
    <property type="entry name" value="SerRS_1_N_sf"/>
</dbReference>
<dbReference type="InterPro" id="IPR045864">
    <property type="entry name" value="aa-tRNA-synth_II/BPL/LPL"/>
</dbReference>
<feature type="binding site" evidence="6 7">
    <location>
        <position position="281"/>
    </location>
    <ligand>
        <name>L-serine</name>
        <dbReference type="ChEBI" id="CHEBI:33384"/>
    </ligand>
</feature>
<evidence type="ECO:0000256" key="3">
    <source>
        <dbReference type="ARBA" id="ARBA00022840"/>
    </source>
</evidence>
<evidence type="ECO:0000313" key="12">
    <source>
        <dbReference type="Proteomes" id="UP000075357"/>
    </source>
</evidence>
<dbReference type="SUPFAM" id="SSF46589">
    <property type="entry name" value="tRNA-binding arm"/>
    <property type="match status" value="1"/>
</dbReference>
<evidence type="ECO:0000313" key="11">
    <source>
        <dbReference type="EMBL" id="KXZ57550.1"/>
    </source>
</evidence>
<comment type="subcellular location">
    <subcellularLocation>
        <location evidence="6">Cytoplasm</location>
    </subcellularLocation>
</comment>
<feature type="binding site" evidence="6">
    <location>
        <position position="274"/>
    </location>
    <ligand>
        <name>ATP</name>
        <dbReference type="ChEBI" id="CHEBI:30616"/>
    </ligand>
</feature>
<dbReference type="InterPro" id="IPR006195">
    <property type="entry name" value="aa-tRNA-synth_II"/>
</dbReference>
<dbReference type="Gene3D" id="1.10.287.40">
    <property type="entry name" value="Serine-tRNA synthetase, tRNA binding domain"/>
    <property type="match status" value="1"/>
</dbReference>
<dbReference type="GO" id="GO:0006434">
    <property type="term" value="P:seryl-tRNA aminoacylation"/>
    <property type="evidence" value="ECO:0007669"/>
    <property type="project" value="UniProtKB-UniRule"/>
</dbReference>
<dbReference type="SUPFAM" id="SSF55681">
    <property type="entry name" value="Class II aaRS and biotin synthetases"/>
    <property type="match status" value="1"/>
</dbReference>
<keyword evidence="3 6" id="KW-0067">ATP-binding</keyword>
<evidence type="ECO:0000256" key="9">
    <source>
        <dbReference type="SAM" id="Coils"/>
    </source>
</evidence>
<dbReference type="EC" id="6.1.1.11" evidence="6"/>
<feature type="site" description="Important for serine binding" evidence="7">
    <location>
        <position position="384"/>
    </location>
</feature>
<evidence type="ECO:0000256" key="5">
    <source>
        <dbReference type="ARBA" id="ARBA00023146"/>
    </source>
</evidence>
<dbReference type="InterPro" id="IPR015866">
    <property type="entry name" value="Ser-tRNA-synth_1_N"/>
</dbReference>
<dbReference type="InterPro" id="IPR010978">
    <property type="entry name" value="tRNA-bd_arm"/>
</dbReference>
<dbReference type="HAMAP" id="MF_00176">
    <property type="entry name" value="Ser_tRNA_synth_type1"/>
    <property type="match status" value="1"/>
</dbReference>
<keyword evidence="12" id="KW-1185">Reference proteome</keyword>
<keyword evidence="4 6" id="KW-0648">Protein biosynthesis</keyword>
<dbReference type="AlphaFoldDB" id="A0A150H7D1"/>
<comment type="caution">
    <text evidence="11">The sequence shown here is derived from an EMBL/GenBank/DDBJ whole genome shotgun (WGS) entry which is preliminary data.</text>
</comment>
<keyword evidence="1 6" id="KW-0436">Ligase</keyword>
<dbReference type="GO" id="GO:0004828">
    <property type="term" value="F:serine-tRNA ligase activity"/>
    <property type="evidence" value="ECO:0007669"/>
    <property type="project" value="UniProtKB-UniRule"/>
</dbReference>
<keyword evidence="9" id="KW-0175">Coiled coil</keyword>
<dbReference type="GO" id="GO:0005524">
    <property type="term" value="F:ATP binding"/>
    <property type="evidence" value="ECO:0007669"/>
    <property type="project" value="UniProtKB-UniRule"/>
</dbReference>
<comment type="catalytic activity">
    <reaction evidence="6">
        <text>tRNA(Ser) + L-serine + ATP = L-seryl-tRNA(Ser) + AMP + diphosphate + H(+)</text>
        <dbReference type="Rhea" id="RHEA:12292"/>
        <dbReference type="Rhea" id="RHEA-COMP:9669"/>
        <dbReference type="Rhea" id="RHEA-COMP:9703"/>
        <dbReference type="ChEBI" id="CHEBI:15378"/>
        <dbReference type="ChEBI" id="CHEBI:30616"/>
        <dbReference type="ChEBI" id="CHEBI:33019"/>
        <dbReference type="ChEBI" id="CHEBI:33384"/>
        <dbReference type="ChEBI" id="CHEBI:78442"/>
        <dbReference type="ChEBI" id="CHEBI:78533"/>
        <dbReference type="ChEBI" id="CHEBI:456215"/>
        <dbReference type="EC" id="6.1.1.11"/>
    </reaction>
</comment>
<comment type="subunit">
    <text evidence="6">Homodimer. The tRNA molecule binds across the dimer.</text>
</comment>
<feature type="binding site" evidence="6 8">
    <location>
        <begin position="258"/>
        <end position="260"/>
    </location>
    <ligand>
        <name>ATP</name>
        <dbReference type="ChEBI" id="CHEBI:30616"/>
    </ligand>
</feature>
<dbReference type="Gene3D" id="3.30.930.10">
    <property type="entry name" value="Bira Bifunctional Protein, Domain 2"/>
    <property type="match status" value="1"/>
</dbReference>
<evidence type="ECO:0000256" key="1">
    <source>
        <dbReference type="ARBA" id="ARBA00022598"/>
    </source>
</evidence>